<dbReference type="InterPro" id="IPR000847">
    <property type="entry name" value="LysR_HTH_N"/>
</dbReference>
<proteinExistence type="inferred from homology"/>
<evidence type="ECO:0000256" key="4">
    <source>
        <dbReference type="ARBA" id="ARBA00023163"/>
    </source>
</evidence>
<dbReference type="Pfam" id="PF00126">
    <property type="entry name" value="HTH_1"/>
    <property type="match status" value="1"/>
</dbReference>
<dbReference type="PANTHER" id="PTHR30537">
    <property type="entry name" value="HTH-TYPE TRANSCRIPTIONAL REGULATOR"/>
    <property type="match status" value="1"/>
</dbReference>
<dbReference type="Pfam" id="PF03466">
    <property type="entry name" value="LysR_substrate"/>
    <property type="match status" value="1"/>
</dbReference>
<keyword evidence="3" id="KW-0238">DNA-binding</keyword>
<organism evidence="6 7">
    <name type="scientific">Leminorella grimontii</name>
    <dbReference type="NCBI Taxonomy" id="82981"/>
    <lineage>
        <taxon>Bacteria</taxon>
        <taxon>Pseudomonadati</taxon>
        <taxon>Pseudomonadota</taxon>
        <taxon>Gammaproteobacteria</taxon>
        <taxon>Enterobacterales</taxon>
        <taxon>Budviciaceae</taxon>
        <taxon>Leminorella</taxon>
    </lineage>
</organism>
<evidence type="ECO:0000313" key="7">
    <source>
        <dbReference type="Proteomes" id="UP001058124"/>
    </source>
</evidence>
<dbReference type="FunFam" id="1.10.10.10:FF:000001">
    <property type="entry name" value="LysR family transcriptional regulator"/>
    <property type="match status" value="1"/>
</dbReference>
<dbReference type="GO" id="GO:0043565">
    <property type="term" value="F:sequence-specific DNA binding"/>
    <property type="evidence" value="ECO:0007669"/>
    <property type="project" value="TreeGrafter"/>
</dbReference>
<dbReference type="SUPFAM" id="SSF46785">
    <property type="entry name" value="Winged helix' DNA-binding domain"/>
    <property type="match status" value="1"/>
</dbReference>
<keyword evidence="4" id="KW-0804">Transcription</keyword>
<dbReference type="AlphaFoldDB" id="A0AAV5N7C2"/>
<sequence length="304" mass="33931">MDQLTAMKVFVEAAERGSLTSAAERLGLSRAKASRYLAFLEHILGVRLLHRSTRSLSLTSEGEQALADCRQMLDVQERMLAKRHDRASEPKGELRITCSQSFSQSYLANVIAEYALRYPQVSIDIQLLERSVNLVEERIDLAIRITNTLDPGTIAKPLGVCRSVICASPAYLDARGRPDSPQGLLNHACLMHAQFETHSWRFQSTERDEWIKVPVKGPIRANDVTVLKQAALAGVGIAMLPTYLVRGEIVSGELEVVLADWPLPQLGIHAVYTSRQYMPVALRTLLDFLEVKFSTDAFWQNNEG</sequence>
<comment type="similarity">
    <text evidence="1">Belongs to the LysR transcriptional regulatory family.</text>
</comment>
<evidence type="ECO:0000259" key="5">
    <source>
        <dbReference type="PROSITE" id="PS50931"/>
    </source>
</evidence>
<evidence type="ECO:0000313" key="6">
    <source>
        <dbReference type="EMBL" id="GKX57654.1"/>
    </source>
</evidence>
<dbReference type="FunFam" id="3.40.190.290:FF:000001">
    <property type="entry name" value="Transcriptional regulator, LysR family"/>
    <property type="match status" value="1"/>
</dbReference>
<dbReference type="CDD" id="cd08422">
    <property type="entry name" value="PBP2_CrgA_like"/>
    <property type="match status" value="1"/>
</dbReference>
<dbReference type="PANTHER" id="PTHR30537:SF35">
    <property type="entry name" value="TRANSCRIPTIONAL REGULATORY PROTEIN"/>
    <property type="match status" value="1"/>
</dbReference>
<dbReference type="RefSeq" id="WP_027275772.1">
    <property type="nucleotide sequence ID" value="NZ_BRLH01000021.1"/>
</dbReference>
<evidence type="ECO:0000256" key="2">
    <source>
        <dbReference type="ARBA" id="ARBA00023015"/>
    </source>
</evidence>
<dbReference type="InterPro" id="IPR036388">
    <property type="entry name" value="WH-like_DNA-bd_sf"/>
</dbReference>
<dbReference type="EMBL" id="BRLH01000021">
    <property type="protein sequence ID" value="GKX57654.1"/>
    <property type="molecule type" value="Genomic_DNA"/>
</dbReference>
<name>A0AAV5N7C2_9GAMM</name>
<keyword evidence="2" id="KW-0805">Transcription regulation</keyword>
<dbReference type="InterPro" id="IPR036390">
    <property type="entry name" value="WH_DNA-bd_sf"/>
</dbReference>
<reference evidence="6" key="1">
    <citation type="submission" date="2022-06" db="EMBL/GenBank/DDBJ databases">
        <title>Draft genome sequences of Leminorella grimontii str. JCM5902.</title>
        <authorList>
            <person name="Wakabayashi Y."/>
            <person name="Kojima K."/>
        </authorList>
    </citation>
    <scope>NUCLEOTIDE SEQUENCE</scope>
    <source>
        <strain evidence="6">JCM 5902</strain>
    </source>
</reference>
<dbReference type="Gene3D" id="3.40.190.290">
    <property type="match status" value="1"/>
</dbReference>
<dbReference type="InterPro" id="IPR058163">
    <property type="entry name" value="LysR-type_TF_proteobact-type"/>
</dbReference>
<comment type="caution">
    <text evidence="6">The sequence shown here is derived from an EMBL/GenBank/DDBJ whole genome shotgun (WGS) entry which is preliminary data.</text>
</comment>
<dbReference type="GO" id="GO:0003700">
    <property type="term" value="F:DNA-binding transcription factor activity"/>
    <property type="evidence" value="ECO:0007669"/>
    <property type="project" value="InterPro"/>
</dbReference>
<dbReference type="InterPro" id="IPR005119">
    <property type="entry name" value="LysR_subst-bd"/>
</dbReference>
<dbReference type="GO" id="GO:0006351">
    <property type="term" value="P:DNA-templated transcription"/>
    <property type="evidence" value="ECO:0007669"/>
    <property type="project" value="TreeGrafter"/>
</dbReference>
<protein>
    <submittedName>
        <fullName evidence="6">LysR family transcriptional regulator</fullName>
    </submittedName>
</protein>
<accession>A0AAV5N7C2</accession>
<evidence type="ECO:0000256" key="3">
    <source>
        <dbReference type="ARBA" id="ARBA00023125"/>
    </source>
</evidence>
<dbReference type="PROSITE" id="PS50931">
    <property type="entry name" value="HTH_LYSR"/>
    <property type="match status" value="1"/>
</dbReference>
<gene>
    <name evidence="6" type="ORF">SOASR030_37660</name>
</gene>
<feature type="domain" description="HTH lysR-type" evidence="5">
    <location>
        <begin position="1"/>
        <end position="59"/>
    </location>
</feature>
<dbReference type="SUPFAM" id="SSF53850">
    <property type="entry name" value="Periplasmic binding protein-like II"/>
    <property type="match status" value="1"/>
</dbReference>
<dbReference type="Gene3D" id="1.10.10.10">
    <property type="entry name" value="Winged helix-like DNA-binding domain superfamily/Winged helix DNA-binding domain"/>
    <property type="match status" value="1"/>
</dbReference>
<evidence type="ECO:0000256" key="1">
    <source>
        <dbReference type="ARBA" id="ARBA00009437"/>
    </source>
</evidence>
<dbReference type="Proteomes" id="UP001058124">
    <property type="component" value="Unassembled WGS sequence"/>
</dbReference>
<keyword evidence="7" id="KW-1185">Reference proteome</keyword>